<keyword evidence="1" id="KW-0812">Transmembrane</keyword>
<dbReference type="AntiFam" id="ANF00277">
    <property type="entry name" value="Spurious ORF (formerly Pfam entry PF11665)"/>
</dbReference>
<sequence>MLYFNILVYAKGFKGSVLTNNSRGIRNAWHFYYALILVIKVVCGGIGVALLTP</sequence>
<keyword evidence="1" id="KW-1133">Transmembrane helix</keyword>
<dbReference type="AlphaFoldDB" id="A0AA36UXL5"/>
<proteinExistence type="predicted"/>
<evidence type="ECO:0000256" key="1">
    <source>
        <dbReference type="SAM" id="Phobius"/>
    </source>
</evidence>
<dbReference type="EMBL" id="AAXMUW010000121">
    <property type="protein sequence ID" value="EGQ9138295.1"/>
    <property type="molecule type" value="Genomic_DNA"/>
</dbReference>
<reference evidence="2" key="1">
    <citation type="submission" date="2019-11" db="EMBL/GenBank/DDBJ databases">
        <authorList>
            <consortium name="PulseNet: The National Subtyping Network for Foodborne Disease Surveillance"/>
            <person name="Tarr C.L."/>
            <person name="Trees E."/>
            <person name="Katz L.S."/>
            <person name="Carleton-Romer H.A."/>
            <person name="Stroika S."/>
            <person name="Kucerova Z."/>
            <person name="Roache K.F."/>
            <person name="Sabol A.L."/>
            <person name="Besser J."/>
            <person name="Gerner-Smidt P."/>
        </authorList>
    </citation>
    <scope>NUCLEOTIDE SEQUENCE</scope>
    <source>
        <strain evidence="2">PNUSAV001129</strain>
    </source>
</reference>
<protein>
    <submittedName>
        <fullName evidence="2">DUF3265 domain-containing protein</fullName>
    </submittedName>
</protein>
<comment type="caution">
    <text evidence="2">The sequence shown here is derived from an EMBL/GenBank/DDBJ whole genome shotgun (WGS) entry which is preliminary data.</text>
</comment>
<keyword evidence="1" id="KW-0472">Membrane</keyword>
<feature type="transmembrane region" description="Helical" evidence="1">
    <location>
        <begin position="31"/>
        <end position="51"/>
    </location>
</feature>
<organism evidence="2 3">
    <name type="scientific">Vibrio alginolyticus</name>
    <dbReference type="NCBI Taxonomy" id="663"/>
    <lineage>
        <taxon>Bacteria</taxon>
        <taxon>Pseudomonadati</taxon>
        <taxon>Pseudomonadota</taxon>
        <taxon>Gammaproteobacteria</taxon>
        <taxon>Vibrionales</taxon>
        <taxon>Vibrionaceae</taxon>
        <taxon>Vibrio</taxon>
    </lineage>
</organism>
<gene>
    <name evidence="2" type="ORF">GHY86_24685</name>
</gene>
<dbReference type="Proteomes" id="UP000714625">
    <property type="component" value="Unassembled WGS sequence"/>
</dbReference>
<name>A0AA36UXL5_VIBAL</name>
<evidence type="ECO:0000313" key="2">
    <source>
        <dbReference type="EMBL" id="EGQ9138295.1"/>
    </source>
</evidence>
<evidence type="ECO:0000313" key="3">
    <source>
        <dbReference type="Proteomes" id="UP000714625"/>
    </source>
</evidence>
<accession>A0AA36UXL5</accession>